<dbReference type="EMBL" id="JBBJCI010000210">
    <property type="protein sequence ID" value="KAK7240574.1"/>
    <property type="molecule type" value="Genomic_DNA"/>
</dbReference>
<dbReference type="Gene3D" id="1.25.40.20">
    <property type="entry name" value="Ankyrin repeat-containing domain"/>
    <property type="match status" value="1"/>
</dbReference>
<protein>
    <submittedName>
        <fullName evidence="2">Spectrin binding protein</fullName>
    </submittedName>
</protein>
<organism evidence="2 3">
    <name type="scientific">Aureococcus anophagefferens</name>
    <name type="common">Harmful bloom alga</name>
    <dbReference type="NCBI Taxonomy" id="44056"/>
    <lineage>
        <taxon>Eukaryota</taxon>
        <taxon>Sar</taxon>
        <taxon>Stramenopiles</taxon>
        <taxon>Ochrophyta</taxon>
        <taxon>Pelagophyceae</taxon>
        <taxon>Pelagomonadales</taxon>
        <taxon>Pelagomonadaceae</taxon>
        <taxon>Aureococcus</taxon>
    </lineage>
</organism>
<name>A0ABR1FXD9_AURAN</name>
<feature type="compositionally biased region" description="Basic residues" evidence="1">
    <location>
        <begin position="361"/>
        <end position="371"/>
    </location>
</feature>
<evidence type="ECO:0000313" key="2">
    <source>
        <dbReference type="EMBL" id="KAK7240574.1"/>
    </source>
</evidence>
<feature type="compositionally biased region" description="Basic and acidic residues" evidence="1">
    <location>
        <begin position="327"/>
        <end position="337"/>
    </location>
</feature>
<comment type="caution">
    <text evidence="2">The sequence shown here is derived from an EMBL/GenBank/DDBJ whole genome shotgun (WGS) entry which is preliminary data.</text>
</comment>
<feature type="region of interest" description="Disordered" evidence="1">
    <location>
        <begin position="148"/>
        <end position="182"/>
    </location>
</feature>
<feature type="region of interest" description="Disordered" evidence="1">
    <location>
        <begin position="244"/>
        <end position="381"/>
    </location>
</feature>
<gene>
    <name evidence="2" type="ORF">SO694_00057152</name>
</gene>
<dbReference type="InterPro" id="IPR036770">
    <property type="entry name" value="Ankyrin_rpt-contain_sf"/>
</dbReference>
<reference evidence="2 3" key="1">
    <citation type="submission" date="2024-03" db="EMBL/GenBank/DDBJ databases">
        <title>Aureococcus anophagefferens CCMP1851 and Kratosvirus quantuckense: Draft genome of a second virus-susceptible host strain in the model system.</title>
        <authorList>
            <person name="Chase E."/>
            <person name="Truchon A.R."/>
            <person name="Schepens W."/>
            <person name="Wilhelm S.W."/>
        </authorList>
    </citation>
    <scope>NUCLEOTIDE SEQUENCE [LARGE SCALE GENOMIC DNA]</scope>
    <source>
        <strain evidence="2 3">CCMP1851</strain>
    </source>
</reference>
<keyword evidence="3" id="KW-1185">Reference proteome</keyword>
<feature type="compositionally biased region" description="Low complexity" evidence="1">
    <location>
        <begin position="248"/>
        <end position="267"/>
    </location>
</feature>
<evidence type="ECO:0000256" key="1">
    <source>
        <dbReference type="SAM" id="MobiDB-lite"/>
    </source>
</evidence>
<evidence type="ECO:0000313" key="3">
    <source>
        <dbReference type="Proteomes" id="UP001363151"/>
    </source>
</evidence>
<proteinExistence type="predicted"/>
<dbReference type="Proteomes" id="UP001363151">
    <property type="component" value="Unassembled WGS sequence"/>
</dbReference>
<accession>A0ABR1FXD9</accession>
<sequence>MGEQMDCEVSDDGSGGASSHALEVKLNKRLALLEKLKDVDVHTACWGGDVDLVRAHLDFAGRGGGVRARASSASRVVEVLLEAGARVDARNAPGARRSSSRRSRAAAVVVRLLYDRDPATNCASRHELVPTGDGRMLCALGVARARTAASRPRRGADRHARRARRPPPRATPPAPALVPCDDPDAGASAGGLEATWAADAYAPVPGAPRLPRFPVHHVKVKVLRADDVDGDPAARRRARAAAHRARIPAHAAGARASSSPARPTCAASRRRRAARARVLEPSAPATAAEPLAVPARAAAKKRPRIRGDAGTPHGKMAVRTSMDEEENRLADAARYDTPKNLAASRDDATTDGSTPATTPRGLRRRARRRRGSGAAGGDCACRAGARARRATEAAALLGAGAAATATSAGGESALEAATASGELGAALALVKAGASARATDDAPSASRDGFVGDDELAADADGRSALHRAARADCRACVAALADAARRP</sequence>
<feature type="compositionally biased region" description="Low complexity" evidence="1">
    <location>
        <begin position="281"/>
        <end position="297"/>
    </location>
</feature>
<dbReference type="SUPFAM" id="SSF48403">
    <property type="entry name" value="Ankyrin repeat"/>
    <property type="match status" value="1"/>
</dbReference>